<dbReference type="EMBL" id="CBXF010000091">
    <property type="protein sequence ID" value="CDL83557.1"/>
    <property type="molecule type" value="Genomic_DNA"/>
</dbReference>
<sequence length="65" mass="7946">MKRMLYLKQRGIIGPTASKWMIYNQLDIEEFFRVLIKIHVIHITLFTIQYRLSIMQKYTKNKITQ</sequence>
<comment type="caution">
    <text evidence="1">The sequence shown here is derived from an EMBL/GenBank/DDBJ whole genome shotgun (WGS) entry which is preliminary data.</text>
</comment>
<dbReference type="AlphaFoldDB" id="W1IYK4"/>
<gene>
    <name evidence="1" type="ORF">XSR1_320031</name>
</gene>
<keyword evidence="2" id="KW-1185">Reference proteome</keyword>
<protein>
    <submittedName>
        <fullName evidence="1">Uncharacterized protein</fullName>
    </submittedName>
</protein>
<name>W1IYK4_9GAMM</name>
<evidence type="ECO:0000313" key="2">
    <source>
        <dbReference type="Proteomes" id="UP000019202"/>
    </source>
</evidence>
<reference evidence="1" key="1">
    <citation type="submission" date="2013-11" db="EMBL/GenBank/DDBJ databases">
        <title>Draft genome sequence and annotation of the entomopathogenic bacteria, Xenorhabdus cabanillasi strain JM26 and Xenorhabdus szentirmai strain DSM 16338.</title>
        <authorList>
            <person name="Gualtieri M."/>
            <person name="Ogier J.C."/>
            <person name="Pages S."/>
            <person name="Givaudan A."/>
            <person name="Gaudriault S."/>
        </authorList>
    </citation>
    <scope>NUCLEOTIDE SEQUENCE [LARGE SCALE GENOMIC DNA]</scope>
    <source>
        <strain evidence="1">DSM 16338</strain>
    </source>
</reference>
<dbReference type="STRING" id="1427518.XSR1_320031"/>
<accession>W1IYK4</accession>
<evidence type="ECO:0000313" key="1">
    <source>
        <dbReference type="EMBL" id="CDL83557.1"/>
    </source>
</evidence>
<proteinExistence type="predicted"/>
<organism evidence="1 2">
    <name type="scientific">Xenorhabdus szentirmaii DSM 16338</name>
    <dbReference type="NCBI Taxonomy" id="1427518"/>
    <lineage>
        <taxon>Bacteria</taxon>
        <taxon>Pseudomonadati</taxon>
        <taxon>Pseudomonadota</taxon>
        <taxon>Gammaproteobacteria</taxon>
        <taxon>Enterobacterales</taxon>
        <taxon>Morganellaceae</taxon>
        <taxon>Xenorhabdus</taxon>
    </lineage>
</organism>
<dbReference type="Proteomes" id="UP000019202">
    <property type="component" value="Unassembled WGS sequence"/>
</dbReference>